<feature type="domain" description="Molybdopterin dinucleotide-binding" evidence="3">
    <location>
        <begin position="144"/>
        <end position="240"/>
    </location>
</feature>
<gene>
    <name evidence="4" type="ORF">cpu_12000</name>
</gene>
<name>A0A1L8CUV2_9THEO</name>
<dbReference type="Gene3D" id="3.30.2070.10">
    <property type="entry name" value="Formate dehydrogenase/DMSO reductase"/>
    <property type="match status" value="1"/>
</dbReference>
<reference evidence="5" key="1">
    <citation type="submission" date="2016-12" db="EMBL/GenBank/DDBJ databases">
        <title>Draft Genome Sequences od Carboxydothermus pertinax and islandicus, Hydrogenogenic Carboxydotrophic Bacteria.</title>
        <authorList>
            <person name="Fukuyama Y."/>
            <person name="Ohmae K."/>
            <person name="Yoneda Y."/>
            <person name="Yoshida T."/>
            <person name="Sako Y."/>
        </authorList>
    </citation>
    <scope>NUCLEOTIDE SEQUENCE [LARGE SCALE GENOMIC DNA]</scope>
    <source>
        <strain evidence="5">Ug1</strain>
    </source>
</reference>
<dbReference type="InterPro" id="IPR009010">
    <property type="entry name" value="Asp_de-COase-like_dom_sf"/>
</dbReference>
<organism evidence="4 5">
    <name type="scientific">Carboxydothermus pertinax</name>
    <dbReference type="NCBI Taxonomy" id="870242"/>
    <lineage>
        <taxon>Bacteria</taxon>
        <taxon>Bacillati</taxon>
        <taxon>Bacillota</taxon>
        <taxon>Clostridia</taxon>
        <taxon>Thermoanaerobacterales</taxon>
        <taxon>Thermoanaerobacteraceae</taxon>
        <taxon>Carboxydothermus</taxon>
    </lineage>
</organism>
<proteinExistence type="predicted"/>
<sequence>MPATTQFEEWDVVPSYWHHWVGINEPAIAPLGECKSDLEIAWELSRKLNELSPGVCGFPTEGKEEEWLANEFNQELYSRLEIKDYRELLNGPRKLKWPEVAFADLKFKTPSGKFEIASATASREGFPLLPTYTEQTPAPQAYPFRLITPHYPVGNNSQFLNLPWLTWGIKEPCLRINPKTAKRFGLNNGDYVRVYNQQGEILLPVKLTVAVSEDTLVCFQGWQGSGENNLNDLINGSPTDMGRKVTGRPALAFHDTFVNLCPAKGGAKCDK</sequence>
<evidence type="ECO:0000313" key="5">
    <source>
        <dbReference type="Proteomes" id="UP000187485"/>
    </source>
</evidence>
<dbReference type="GO" id="GO:0016491">
    <property type="term" value="F:oxidoreductase activity"/>
    <property type="evidence" value="ECO:0007669"/>
    <property type="project" value="InterPro"/>
</dbReference>
<dbReference type="SUPFAM" id="SSF53706">
    <property type="entry name" value="Formate dehydrogenase/DMSO reductase, domains 1-3"/>
    <property type="match status" value="1"/>
</dbReference>
<dbReference type="Proteomes" id="UP000187485">
    <property type="component" value="Unassembled WGS sequence"/>
</dbReference>
<dbReference type="Gene3D" id="2.40.40.20">
    <property type="match status" value="1"/>
</dbReference>
<dbReference type="Gene3D" id="3.40.50.740">
    <property type="match status" value="1"/>
</dbReference>
<keyword evidence="2" id="KW-0411">Iron-sulfur</keyword>
<dbReference type="GO" id="GO:0051536">
    <property type="term" value="F:iron-sulfur cluster binding"/>
    <property type="evidence" value="ECO:0007669"/>
    <property type="project" value="UniProtKB-KW"/>
</dbReference>
<evidence type="ECO:0000259" key="3">
    <source>
        <dbReference type="Pfam" id="PF01568"/>
    </source>
</evidence>
<comment type="caution">
    <text evidence="4">The sequence shown here is derived from an EMBL/GenBank/DDBJ whole genome shotgun (WGS) entry which is preliminary data.</text>
</comment>
<dbReference type="GO" id="GO:0043546">
    <property type="term" value="F:molybdopterin cofactor binding"/>
    <property type="evidence" value="ECO:0007669"/>
    <property type="project" value="InterPro"/>
</dbReference>
<dbReference type="PANTHER" id="PTHR43742">
    <property type="entry name" value="TRIMETHYLAMINE-N-OXIDE REDUCTASE"/>
    <property type="match status" value="1"/>
</dbReference>
<dbReference type="EMBL" id="BDJK01000018">
    <property type="protein sequence ID" value="GAV22690.1"/>
    <property type="molecule type" value="Genomic_DNA"/>
</dbReference>
<dbReference type="SUPFAM" id="SSF50692">
    <property type="entry name" value="ADC-like"/>
    <property type="match status" value="1"/>
</dbReference>
<evidence type="ECO:0000256" key="1">
    <source>
        <dbReference type="ARBA" id="ARBA00023004"/>
    </source>
</evidence>
<dbReference type="RefSeq" id="WP_200800652.1">
    <property type="nucleotide sequence ID" value="NZ_BDJK01000018.1"/>
</dbReference>
<dbReference type="InterPro" id="IPR006657">
    <property type="entry name" value="MoPterin_dinucl-bd_dom"/>
</dbReference>
<keyword evidence="5" id="KW-1185">Reference proteome</keyword>
<dbReference type="Pfam" id="PF01568">
    <property type="entry name" value="Molydop_binding"/>
    <property type="match status" value="1"/>
</dbReference>
<dbReference type="Gene3D" id="3.40.228.10">
    <property type="entry name" value="Dimethylsulfoxide Reductase, domain 2"/>
    <property type="match status" value="1"/>
</dbReference>
<accession>A0A1L8CUV2</accession>
<keyword evidence="2" id="KW-0479">Metal-binding</keyword>
<evidence type="ECO:0000256" key="2">
    <source>
        <dbReference type="ARBA" id="ARBA00023014"/>
    </source>
</evidence>
<dbReference type="InterPro" id="IPR050612">
    <property type="entry name" value="Prok_Mopterin_Oxidored"/>
</dbReference>
<dbReference type="STRING" id="870242.cpu_12000"/>
<dbReference type="AlphaFoldDB" id="A0A1L8CUV2"/>
<keyword evidence="1" id="KW-0408">Iron</keyword>
<protein>
    <recommendedName>
        <fullName evidence="3">Molybdopterin dinucleotide-binding domain-containing protein</fullName>
    </recommendedName>
</protein>
<dbReference type="PANTHER" id="PTHR43742:SF6">
    <property type="entry name" value="OXIDOREDUCTASE YYAE-RELATED"/>
    <property type="match status" value="1"/>
</dbReference>
<evidence type="ECO:0000313" key="4">
    <source>
        <dbReference type="EMBL" id="GAV22690.1"/>
    </source>
</evidence>